<dbReference type="EMBL" id="CAFBMR010000041">
    <property type="protein sequence ID" value="CAB4915769.1"/>
    <property type="molecule type" value="Genomic_DNA"/>
</dbReference>
<evidence type="ECO:0000313" key="1">
    <source>
        <dbReference type="EMBL" id="CAB4915769.1"/>
    </source>
</evidence>
<proteinExistence type="predicted"/>
<name>A0A6J7HJI6_9ZZZZ</name>
<sequence length="109" mass="11978">MSADGIFNRIGDRLAQNESNEAPVTMSDLLDLPDDQRTVVREVMRSSDPMTSAEVADSLDWPLPDVERLLGDLSLLGMIEVVAGRIKMSPMHRTTRATPGGLWGLLDEL</sequence>
<dbReference type="AlphaFoldDB" id="A0A6J7HJI6"/>
<protein>
    <submittedName>
        <fullName evidence="1">Unannotated protein</fullName>
    </submittedName>
</protein>
<dbReference type="SUPFAM" id="SSF46785">
    <property type="entry name" value="Winged helix' DNA-binding domain"/>
    <property type="match status" value="1"/>
</dbReference>
<reference evidence="1" key="1">
    <citation type="submission" date="2020-05" db="EMBL/GenBank/DDBJ databases">
        <authorList>
            <person name="Chiriac C."/>
            <person name="Salcher M."/>
            <person name="Ghai R."/>
            <person name="Kavagutti S V."/>
        </authorList>
    </citation>
    <scope>NUCLEOTIDE SEQUENCE</scope>
</reference>
<accession>A0A6J7HJI6</accession>
<dbReference type="InterPro" id="IPR036390">
    <property type="entry name" value="WH_DNA-bd_sf"/>
</dbReference>
<gene>
    <name evidence="1" type="ORF">UFOPK3610_01111</name>
</gene>
<organism evidence="1">
    <name type="scientific">freshwater metagenome</name>
    <dbReference type="NCBI Taxonomy" id="449393"/>
    <lineage>
        <taxon>unclassified sequences</taxon>
        <taxon>metagenomes</taxon>
        <taxon>ecological metagenomes</taxon>
    </lineage>
</organism>